<dbReference type="InterPro" id="IPR057939">
    <property type="entry name" value="TRF2_HOY1_PH"/>
</dbReference>
<dbReference type="GO" id="GO:0006357">
    <property type="term" value="P:regulation of transcription by RNA polymerase II"/>
    <property type="evidence" value="ECO:0007669"/>
    <property type="project" value="TreeGrafter"/>
</dbReference>
<comment type="subcellular location">
    <subcellularLocation>
        <location evidence="1 5 6">Nucleus</location>
    </subcellularLocation>
</comment>
<feature type="region of interest" description="Disordered" evidence="7">
    <location>
        <begin position="557"/>
        <end position="581"/>
    </location>
</feature>
<dbReference type="Pfam" id="PF00046">
    <property type="entry name" value="Homeodomain"/>
    <property type="match status" value="1"/>
</dbReference>
<feature type="domain" description="Homeobox" evidence="8">
    <location>
        <begin position="60"/>
        <end position="120"/>
    </location>
</feature>
<dbReference type="PANTHER" id="PTHR24324">
    <property type="entry name" value="HOMEOBOX PROTEIN HHEX"/>
    <property type="match status" value="1"/>
</dbReference>
<dbReference type="SMART" id="SM00389">
    <property type="entry name" value="HOX"/>
    <property type="match status" value="1"/>
</dbReference>
<dbReference type="InterPro" id="IPR051000">
    <property type="entry name" value="Homeobox_DNA-bind_prot"/>
</dbReference>
<keyword evidence="2 5" id="KW-0238">DNA-binding</keyword>
<dbReference type="OrthoDB" id="6159439at2759"/>
<evidence type="ECO:0000256" key="3">
    <source>
        <dbReference type="ARBA" id="ARBA00023155"/>
    </source>
</evidence>
<evidence type="ECO:0000256" key="1">
    <source>
        <dbReference type="ARBA" id="ARBA00004123"/>
    </source>
</evidence>
<proteinExistence type="predicted"/>
<accession>A0A5C3Q6Y1</accession>
<evidence type="ECO:0000256" key="6">
    <source>
        <dbReference type="RuleBase" id="RU000682"/>
    </source>
</evidence>
<feature type="compositionally biased region" description="Polar residues" evidence="7">
    <location>
        <begin position="36"/>
        <end position="50"/>
    </location>
</feature>
<dbReference type="GO" id="GO:0000978">
    <property type="term" value="F:RNA polymerase II cis-regulatory region sequence-specific DNA binding"/>
    <property type="evidence" value="ECO:0007669"/>
    <property type="project" value="TreeGrafter"/>
</dbReference>
<keyword evidence="4 5" id="KW-0539">Nucleus</keyword>
<feature type="region of interest" description="Disordered" evidence="7">
    <location>
        <begin position="1"/>
        <end position="68"/>
    </location>
</feature>
<dbReference type="InterPro" id="IPR001356">
    <property type="entry name" value="HD"/>
</dbReference>
<sequence length="659" mass="72305">MAYLPTTPLRTQTRLISPLHSASPPPKQRFNDDSLLYTSDQDSSSSNTPASKRALRRTYEPEKRKRCRVTPEQLTHLENFFASERSPSAYRRREISEFLGMNDRQTQIWFQNRRAKEKQLLGKRKAATSVERSSSHGVADVLETESVINIISVVHEDGPITLIPCTDITIGTWRRVSTSSLDLVAYRNDGRRCLAWYIRSAGYGFKMEIPFGFITEMDLVPSPSGLAVLVVTLSRAPLFFMEAADATAHGGAAGRVWSQCSDWTEGHQASSKLRHELLGSYGQLSQVAADLRVDILSGHDAAHREIQVPVPINITPPTVAVMPSSTPSSPSDGLSVSPTPSIGPYHHTQPDSNDLYPFSHPTLHTQPQKHTKPNLVLALDTTGNAPPHSYPSARHRASAGLRNSSAPPNPPPFFRADTADSVVPHAAVYETHRRHSSHIPAYSWPSSPCSPPPSIAIRRGTPDSYQDYHLTTNGMDIYNRSSSQPQFLSHSGFDVTSRADERMPLPVLYQPISPTYASDSDFSEAGPIDGRSLSDSDTLPSAQRQGLLAHRHASISNLAPSSTDSSEVDVVHHHSDSCNDHSHPSYSPVHYVYSPQPFFGDMDASAMGAAALSYYASPVPLTPPEGEYAAESPYPSGMSIALIPDPSEQWLNHYHSGQQ</sequence>
<dbReference type="Gene3D" id="1.10.10.60">
    <property type="entry name" value="Homeodomain-like"/>
    <property type="match status" value="1"/>
</dbReference>
<reference evidence="9 10" key="1">
    <citation type="journal article" date="2019" name="Nat. Ecol. Evol.">
        <title>Megaphylogeny resolves global patterns of mushroom evolution.</title>
        <authorList>
            <person name="Varga T."/>
            <person name="Krizsan K."/>
            <person name="Foldi C."/>
            <person name="Dima B."/>
            <person name="Sanchez-Garcia M."/>
            <person name="Sanchez-Ramirez S."/>
            <person name="Szollosi G.J."/>
            <person name="Szarkandi J.G."/>
            <person name="Papp V."/>
            <person name="Albert L."/>
            <person name="Andreopoulos W."/>
            <person name="Angelini C."/>
            <person name="Antonin V."/>
            <person name="Barry K.W."/>
            <person name="Bougher N.L."/>
            <person name="Buchanan P."/>
            <person name="Buyck B."/>
            <person name="Bense V."/>
            <person name="Catcheside P."/>
            <person name="Chovatia M."/>
            <person name="Cooper J."/>
            <person name="Damon W."/>
            <person name="Desjardin D."/>
            <person name="Finy P."/>
            <person name="Geml J."/>
            <person name="Haridas S."/>
            <person name="Hughes K."/>
            <person name="Justo A."/>
            <person name="Karasinski D."/>
            <person name="Kautmanova I."/>
            <person name="Kiss B."/>
            <person name="Kocsube S."/>
            <person name="Kotiranta H."/>
            <person name="LaButti K.M."/>
            <person name="Lechner B.E."/>
            <person name="Liimatainen K."/>
            <person name="Lipzen A."/>
            <person name="Lukacs Z."/>
            <person name="Mihaltcheva S."/>
            <person name="Morgado L.N."/>
            <person name="Niskanen T."/>
            <person name="Noordeloos M.E."/>
            <person name="Ohm R.A."/>
            <person name="Ortiz-Santana B."/>
            <person name="Ovrebo C."/>
            <person name="Racz N."/>
            <person name="Riley R."/>
            <person name="Savchenko A."/>
            <person name="Shiryaev A."/>
            <person name="Soop K."/>
            <person name="Spirin V."/>
            <person name="Szebenyi C."/>
            <person name="Tomsovsky M."/>
            <person name="Tulloss R.E."/>
            <person name="Uehling J."/>
            <person name="Grigoriev I.V."/>
            <person name="Vagvolgyi C."/>
            <person name="Papp T."/>
            <person name="Martin F.M."/>
            <person name="Miettinen O."/>
            <person name="Hibbett D.S."/>
            <person name="Nagy L.G."/>
        </authorList>
    </citation>
    <scope>NUCLEOTIDE SEQUENCE [LARGE SCALE GENOMIC DNA]</scope>
    <source>
        <strain evidence="9 10">CBS 309.79</strain>
    </source>
</reference>
<feature type="region of interest" description="Disordered" evidence="7">
    <location>
        <begin position="516"/>
        <end position="544"/>
    </location>
</feature>
<dbReference type="CDD" id="cd00086">
    <property type="entry name" value="homeodomain"/>
    <property type="match status" value="1"/>
</dbReference>
<keyword evidence="10" id="KW-1185">Reference proteome</keyword>
<evidence type="ECO:0000256" key="5">
    <source>
        <dbReference type="PROSITE-ProRule" id="PRU00108"/>
    </source>
</evidence>
<feature type="region of interest" description="Disordered" evidence="7">
    <location>
        <begin position="321"/>
        <end position="369"/>
    </location>
</feature>
<evidence type="ECO:0000256" key="2">
    <source>
        <dbReference type="ARBA" id="ARBA00023125"/>
    </source>
</evidence>
<feature type="DNA-binding region" description="Homeobox" evidence="5">
    <location>
        <begin position="62"/>
        <end position="121"/>
    </location>
</feature>
<evidence type="ECO:0000313" key="9">
    <source>
        <dbReference type="EMBL" id="TFK96789.1"/>
    </source>
</evidence>
<feature type="region of interest" description="Disordered" evidence="7">
    <location>
        <begin position="382"/>
        <end position="408"/>
    </location>
</feature>
<evidence type="ECO:0000256" key="7">
    <source>
        <dbReference type="SAM" id="MobiDB-lite"/>
    </source>
</evidence>
<dbReference type="AlphaFoldDB" id="A0A5C3Q6Y1"/>
<evidence type="ECO:0000256" key="4">
    <source>
        <dbReference type="ARBA" id="ARBA00023242"/>
    </source>
</evidence>
<dbReference type="GO" id="GO:0030154">
    <property type="term" value="P:cell differentiation"/>
    <property type="evidence" value="ECO:0007669"/>
    <property type="project" value="TreeGrafter"/>
</dbReference>
<dbReference type="InterPro" id="IPR009057">
    <property type="entry name" value="Homeodomain-like_sf"/>
</dbReference>
<dbReference type="SUPFAM" id="SSF46689">
    <property type="entry name" value="Homeodomain-like"/>
    <property type="match status" value="1"/>
</dbReference>
<evidence type="ECO:0000313" key="10">
    <source>
        <dbReference type="Proteomes" id="UP000305067"/>
    </source>
</evidence>
<feature type="compositionally biased region" description="Low complexity" evidence="7">
    <location>
        <begin position="1"/>
        <end position="15"/>
    </location>
</feature>
<organism evidence="9 10">
    <name type="scientific">Pterulicium gracile</name>
    <dbReference type="NCBI Taxonomy" id="1884261"/>
    <lineage>
        <taxon>Eukaryota</taxon>
        <taxon>Fungi</taxon>
        <taxon>Dikarya</taxon>
        <taxon>Basidiomycota</taxon>
        <taxon>Agaricomycotina</taxon>
        <taxon>Agaricomycetes</taxon>
        <taxon>Agaricomycetidae</taxon>
        <taxon>Agaricales</taxon>
        <taxon>Pleurotineae</taxon>
        <taxon>Pterulaceae</taxon>
        <taxon>Pterulicium</taxon>
    </lineage>
</organism>
<feature type="compositionally biased region" description="Polar residues" evidence="7">
    <location>
        <begin position="533"/>
        <end position="544"/>
    </location>
</feature>
<dbReference type="Proteomes" id="UP000305067">
    <property type="component" value="Unassembled WGS sequence"/>
</dbReference>
<feature type="compositionally biased region" description="Basic and acidic residues" evidence="7">
    <location>
        <begin position="569"/>
        <end position="581"/>
    </location>
</feature>
<protein>
    <recommendedName>
        <fullName evidence="8">Homeobox domain-containing protein</fullName>
    </recommendedName>
</protein>
<dbReference type="EMBL" id="ML178855">
    <property type="protein sequence ID" value="TFK96789.1"/>
    <property type="molecule type" value="Genomic_DNA"/>
</dbReference>
<dbReference type="Pfam" id="PF24818">
    <property type="entry name" value="PH_TRF2_HOY1"/>
    <property type="match status" value="1"/>
</dbReference>
<dbReference type="GO" id="GO:0005634">
    <property type="term" value="C:nucleus"/>
    <property type="evidence" value="ECO:0007669"/>
    <property type="project" value="UniProtKB-SubCell"/>
</dbReference>
<gene>
    <name evidence="9" type="ORF">BDV98DRAFT_597322</name>
</gene>
<dbReference type="PROSITE" id="PS50071">
    <property type="entry name" value="HOMEOBOX_2"/>
    <property type="match status" value="1"/>
</dbReference>
<keyword evidence="3 5" id="KW-0371">Homeobox</keyword>
<dbReference type="PANTHER" id="PTHR24324:SF5">
    <property type="entry name" value="HEMATOPOIETICALLY-EXPRESSED HOMEOBOX PROTEIN HHEX"/>
    <property type="match status" value="1"/>
</dbReference>
<feature type="compositionally biased region" description="Low complexity" evidence="7">
    <location>
        <begin position="321"/>
        <end position="339"/>
    </location>
</feature>
<dbReference type="STRING" id="1884261.A0A5C3Q6Y1"/>
<evidence type="ECO:0000259" key="8">
    <source>
        <dbReference type="PROSITE" id="PS50071"/>
    </source>
</evidence>
<name>A0A5C3Q6Y1_9AGAR</name>